<dbReference type="SMART" id="SM00091">
    <property type="entry name" value="PAS"/>
    <property type="match status" value="1"/>
</dbReference>
<dbReference type="InterPro" id="IPR001610">
    <property type="entry name" value="PAC"/>
</dbReference>
<dbReference type="Gene3D" id="3.40.50.2300">
    <property type="match status" value="1"/>
</dbReference>
<dbReference type="Pfam" id="PF00072">
    <property type="entry name" value="Response_reg"/>
    <property type="match status" value="1"/>
</dbReference>
<dbReference type="Pfam" id="PF00990">
    <property type="entry name" value="GGDEF"/>
    <property type="match status" value="1"/>
</dbReference>
<comment type="caution">
    <text evidence="7">The sequence shown here is derived from an EMBL/GenBank/DDBJ whole genome shotgun (WGS) entry which is preliminary data.</text>
</comment>
<dbReference type="PANTHER" id="PTHR44757:SF2">
    <property type="entry name" value="BIOFILM ARCHITECTURE MAINTENANCE PROTEIN MBAA"/>
    <property type="match status" value="1"/>
</dbReference>
<reference evidence="7" key="2">
    <citation type="submission" date="2022-01" db="EMBL/GenBank/DDBJ databases">
        <authorList>
            <person name="Zivanovic Y."/>
            <person name="Moreira D."/>
            <person name="Lopez-Garcia P."/>
        </authorList>
    </citation>
    <scope>NUCLEOTIDE SEQUENCE</scope>
    <source>
        <strain evidence="7">G9</strain>
    </source>
</reference>
<dbReference type="SUPFAM" id="SSF52172">
    <property type="entry name" value="CheY-like"/>
    <property type="match status" value="1"/>
</dbReference>
<dbReference type="CDD" id="cd00130">
    <property type="entry name" value="PAS"/>
    <property type="match status" value="1"/>
</dbReference>
<dbReference type="Gene3D" id="3.30.450.20">
    <property type="entry name" value="PAS domain"/>
    <property type="match status" value="1"/>
</dbReference>
<feature type="domain" description="EAL" evidence="5">
    <location>
        <begin position="441"/>
        <end position="697"/>
    </location>
</feature>
<dbReference type="SMART" id="SM00086">
    <property type="entry name" value="PAC"/>
    <property type="match status" value="1"/>
</dbReference>
<keyword evidence="1" id="KW-0597">Phosphoprotein</keyword>
<dbReference type="InterPro" id="IPR000700">
    <property type="entry name" value="PAS-assoc_C"/>
</dbReference>
<dbReference type="InterPro" id="IPR029787">
    <property type="entry name" value="Nucleotide_cyclase"/>
</dbReference>
<evidence type="ECO:0000259" key="6">
    <source>
        <dbReference type="PROSITE" id="PS50887"/>
    </source>
</evidence>
<dbReference type="SUPFAM" id="SSF141868">
    <property type="entry name" value="EAL domain-like"/>
    <property type="match status" value="1"/>
</dbReference>
<dbReference type="Gene3D" id="3.30.70.270">
    <property type="match status" value="1"/>
</dbReference>
<dbReference type="SUPFAM" id="SSF55785">
    <property type="entry name" value="PYP-like sensor domain (PAS domain)"/>
    <property type="match status" value="1"/>
</dbReference>
<dbReference type="PROSITE" id="PS50110">
    <property type="entry name" value="RESPONSE_REGULATORY"/>
    <property type="match status" value="1"/>
</dbReference>
<proteinExistence type="predicted"/>
<evidence type="ECO:0000259" key="3">
    <source>
        <dbReference type="PROSITE" id="PS50112"/>
    </source>
</evidence>
<protein>
    <submittedName>
        <fullName evidence="7">EAL domain-containing protein</fullName>
    </submittedName>
</protein>
<evidence type="ECO:0000259" key="4">
    <source>
        <dbReference type="PROSITE" id="PS50113"/>
    </source>
</evidence>
<name>A0ABT6ETV6_9SYNE</name>
<dbReference type="InterPro" id="IPR052155">
    <property type="entry name" value="Biofilm_reg_signaling"/>
</dbReference>
<dbReference type="InterPro" id="IPR043128">
    <property type="entry name" value="Rev_trsase/Diguanyl_cyclase"/>
</dbReference>
<feature type="modified residue" description="4-aspartylphosphate" evidence="1">
    <location>
        <position position="59"/>
    </location>
</feature>
<dbReference type="SUPFAM" id="SSF55073">
    <property type="entry name" value="Nucleotide cyclase"/>
    <property type="match status" value="1"/>
</dbReference>
<dbReference type="InterPro" id="IPR001633">
    <property type="entry name" value="EAL_dom"/>
</dbReference>
<evidence type="ECO:0000256" key="1">
    <source>
        <dbReference type="PROSITE-ProRule" id="PRU00169"/>
    </source>
</evidence>
<dbReference type="InterPro" id="IPR000014">
    <property type="entry name" value="PAS"/>
</dbReference>
<dbReference type="Gene3D" id="3.20.20.450">
    <property type="entry name" value="EAL domain"/>
    <property type="match status" value="1"/>
</dbReference>
<sequence length="707" mass="80240">MHPAEIKVLLIEDDEDDYLITQNLLKQISLTRYLVDWVSTYEAAEQILDDDDHDVYLVDYRLGREIGLELFQSPQRRERPFILLTGQGDQDIDLAAMEAGAADYLVKGHISAAALERSIRYAIEHHYTLQALRTSLRKHDDLAAAIDQISTGVVITDALAPDNPIIFVNPAFLRITGYDPPEILGRNCRFLQGQDTSSVTLEKLRRAIQNRQPFFGVLLNYRKDGTPFWNELSVNPVFDQDGQLVRFVGLQTDISHRIRTEEQILHSALHDKLTDLPNRTLFTDRIDQALIYSKSQKDLRWSVFLLDIDRFKMINDSLGHRIGDELLVQISQRLLESLGEDDTLARLGGDEFAILLHHRDSPLNAIYVANQIHQSLEEPFHVGDHDVFVSTSIGITLSLTDYENPEDILRDADTAMYRAKDQGRSRYAIFDASMHDHIVTIQQIETDLRRAIAQDELRVYYQPIISIATAQLVGFEALMRWQHPSRGLVPPDQFIPVAEETGLIIPMGEWILRQACQQMNAWINLGSATQNLQVNVNLASRQVCQSGFVALVQSILNEYQLDPKHLKLEITESTIMDDMNVARDTLEELQALGIAIAIDDFGTGYSSLSYLHRFPINTLKIDRTFISKIDTHESDLNMVGVMVLLAHNLKMNVVAEGVENETQVQILNRVGCEYGQGYFYSRPIPAAEIAPLLETMHFPIQPEKPLP</sequence>
<dbReference type="CDD" id="cd01949">
    <property type="entry name" value="GGDEF"/>
    <property type="match status" value="1"/>
</dbReference>
<dbReference type="SMART" id="SM00052">
    <property type="entry name" value="EAL"/>
    <property type="match status" value="1"/>
</dbReference>
<dbReference type="InterPro" id="IPR000160">
    <property type="entry name" value="GGDEF_dom"/>
</dbReference>
<dbReference type="Proteomes" id="UP001154265">
    <property type="component" value="Unassembled WGS sequence"/>
</dbReference>
<dbReference type="RefSeq" id="WP_277865285.1">
    <property type="nucleotide sequence ID" value="NZ_JAKKUT010000001.1"/>
</dbReference>
<accession>A0ABT6ETV6</accession>
<dbReference type="EMBL" id="JAKKUT010000001">
    <property type="protein sequence ID" value="MDG2989357.1"/>
    <property type="molecule type" value="Genomic_DNA"/>
</dbReference>
<dbReference type="InterPro" id="IPR011006">
    <property type="entry name" value="CheY-like_superfamily"/>
</dbReference>
<dbReference type="CDD" id="cd01948">
    <property type="entry name" value="EAL"/>
    <property type="match status" value="1"/>
</dbReference>
<dbReference type="PROSITE" id="PS50113">
    <property type="entry name" value="PAC"/>
    <property type="match status" value="1"/>
</dbReference>
<dbReference type="SMART" id="SM00448">
    <property type="entry name" value="REC"/>
    <property type="match status" value="1"/>
</dbReference>
<dbReference type="InterPro" id="IPR035965">
    <property type="entry name" value="PAS-like_dom_sf"/>
</dbReference>
<dbReference type="Pfam" id="PF13426">
    <property type="entry name" value="PAS_9"/>
    <property type="match status" value="1"/>
</dbReference>
<dbReference type="PROSITE" id="PS50883">
    <property type="entry name" value="EAL"/>
    <property type="match status" value="1"/>
</dbReference>
<feature type="domain" description="PAS" evidence="3">
    <location>
        <begin position="138"/>
        <end position="211"/>
    </location>
</feature>
<feature type="domain" description="PAC" evidence="4">
    <location>
        <begin position="212"/>
        <end position="266"/>
    </location>
</feature>
<dbReference type="PROSITE" id="PS50887">
    <property type="entry name" value="GGDEF"/>
    <property type="match status" value="1"/>
</dbReference>
<keyword evidence="8" id="KW-1185">Reference proteome</keyword>
<evidence type="ECO:0000259" key="5">
    <source>
        <dbReference type="PROSITE" id="PS50883"/>
    </source>
</evidence>
<organism evidence="7 8">
    <name type="scientific">Candidatus Synechococcus calcipolaris G9</name>
    <dbReference type="NCBI Taxonomy" id="1497997"/>
    <lineage>
        <taxon>Bacteria</taxon>
        <taxon>Bacillati</taxon>
        <taxon>Cyanobacteriota</taxon>
        <taxon>Cyanophyceae</taxon>
        <taxon>Synechococcales</taxon>
        <taxon>Synechococcaceae</taxon>
        <taxon>Synechococcus</taxon>
    </lineage>
</organism>
<dbReference type="InterPro" id="IPR001789">
    <property type="entry name" value="Sig_transdc_resp-reg_receiver"/>
</dbReference>
<evidence type="ECO:0000259" key="2">
    <source>
        <dbReference type="PROSITE" id="PS50110"/>
    </source>
</evidence>
<evidence type="ECO:0000313" key="8">
    <source>
        <dbReference type="Proteomes" id="UP001154265"/>
    </source>
</evidence>
<dbReference type="PANTHER" id="PTHR44757">
    <property type="entry name" value="DIGUANYLATE CYCLASE DGCP"/>
    <property type="match status" value="1"/>
</dbReference>
<dbReference type="PROSITE" id="PS50112">
    <property type="entry name" value="PAS"/>
    <property type="match status" value="1"/>
</dbReference>
<evidence type="ECO:0000313" key="7">
    <source>
        <dbReference type="EMBL" id="MDG2989357.1"/>
    </source>
</evidence>
<dbReference type="NCBIfam" id="TIGR00254">
    <property type="entry name" value="GGDEF"/>
    <property type="match status" value="1"/>
</dbReference>
<feature type="domain" description="GGDEF" evidence="6">
    <location>
        <begin position="299"/>
        <end position="432"/>
    </location>
</feature>
<feature type="domain" description="Response regulatory" evidence="2">
    <location>
        <begin position="7"/>
        <end position="122"/>
    </location>
</feature>
<dbReference type="InterPro" id="IPR035919">
    <property type="entry name" value="EAL_sf"/>
</dbReference>
<reference evidence="7" key="1">
    <citation type="journal article" date="2022" name="Genome Biol. Evol.">
        <title>A New Gene Family Diagnostic for Intracellular Biomineralization of Amorphous Ca Carbonates by Cyanobacteria.</title>
        <authorList>
            <person name="Benzerara K."/>
            <person name="Duprat E."/>
            <person name="Bitard-Feildel T."/>
            <person name="Caumes G."/>
            <person name="Cassier-Chauvat C."/>
            <person name="Chauvat F."/>
            <person name="Dezi M."/>
            <person name="Diop S.I."/>
            <person name="Gaschignard G."/>
            <person name="Gorgen S."/>
            <person name="Gugger M."/>
            <person name="Lopez-Garcia P."/>
            <person name="Millet M."/>
            <person name="Skouri-Panet F."/>
            <person name="Moreira D."/>
            <person name="Callebaut I."/>
        </authorList>
    </citation>
    <scope>NUCLEOTIDE SEQUENCE</scope>
    <source>
        <strain evidence="7">G9</strain>
    </source>
</reference>
<gene>
    <name evidence="7" type="ORF">L3556_00200</name>
</gene>
<dbReference type="CDD" id="cd00156">
    <property type="entry name" value="REC"/>
    <property type="match status" value="1"/>
</dbReference>
<dbReference type="Pfam" id="PF00563">
    <property type="entry name" value="EAL"/>
    <property type="match status" value="1"/>
</dbReference>
<dbReference type="NCBIfam" id="TIGR00229">
    <property type="entry name" value="sensory_box"/>
    <property type="match status" value="1"/>
</dbReference>
<dbReference type="SMART" id="SM00267">
    <property type="entry name" value="GGDEF"/>
    <property type="match status" value="1"/>
</dbReference>